<evidence type="ECO:0000256" key="8">
    <source>
        <dbReference type="ARBA" id="ARBA00023136"/>
    </source>
</evidence>
<evidence type="ECO:0000256" key="5">
    <source>
        <dbReference type="ARBA" id="ARBA00022737"/>
    </source>
</evidence>
<evidence type="ECO:0000313" key="12">
    <source>
        <dbReference type="EMBL" id="ODV73529.1"/>
    </source>
</evidence>
<dbReference type="PANTHER" id="PTHR45624">
    <property type="entry name" value="MITOCHONDRIAL BASIC AMINO ACIDS TRANSPORTER-RELATED"/>
    <property type="match status" value="1"/>
</dbReference>
<keyword evidence="4 9" id="KW-0812">Transmembrane</keyword>
<keyword evidence="3 10" id="KW-0813">Transport</keyword>
<reference evidence="13" key="2">
    <citation type="journal article" date="2015" name="J. Biotechnol.">
        <title>The structure of the Cyberlindnera jadinii genome and its relation to Candida utilis analyzed by the occurrence of single nucleotide polymorphisms.</title>
        <authorList>
            <person name="Rupp O."/>
            <person name="Brinkrolf K."/>
            <person name="Buerth C."/>
            <person name="Kunigo M."/>
            <person name="Schneider J."/>
            <person name="Jaenicke S."/>
            <person name="Goesmann A."/>
            <person name="Puehler A."/>
            <person name="Jaeger K.-E."/>
            <person name="Ernst J.F."/>
        </authorList>
    </citation>
    <scope>NUCLEOTIDE SEQUENCE [LARGE SCALE GENOMIC DNA]</scope>
    <source>
        <strain evidence="13">ATCC 18201 / CBS 1600 / BCRC 20928 / JCM 3617 / NBRC 0987 / NRRL Y-1542</strain>
    </source>
</reference>
<evidence type="ECO:0000256" key="4">
    <source>
        <dbReference type="ARBA" id="ARBA00022692"/>
    </source>
</evidence>
<evidence type="ECO:0000256" key="6">
    <source>
        <dbReference type="ARBA" id="ARBA00022989"/>
    </source>
</evidence>
<evidence type="ECO:0000256" key="9">
    <source>
        <dbReference type="PROSITE-ProRule" id="PRU00282"/>
    </source>
</evidence>
<reference evidence="12 14" key="3">
    <citation type="journal article" date="2016" name="Proc. Natl. Acad. Sci. U.S.A.">
        <title>Comparative genomics of biotechnologically important yeasts.</title>
        <authorList>
            <person name="Riley R."/>
            <person name="Haridas S."/>
            <person name="Wolfe K.H."/>
            <person name="Lopes M.R."/>
            <person name="Hittinger C.T."/>
            <person name="Goeker M."/>
            <person name="Salamov A.A."/>
            <person name="Wisecaver J.H."/>
            <person name="Long T.M."/>
            <person name="Calvey C.H."/>
            <person name="Aerts A.L."/>
            <person name="Barry K.W."/>
            <person name="Choi C."/>
            <person name="Clum A."/>
            <person name="Coughlan A.Y."/>
            <person name="Deshpande S."/>
            <person name="Douglass A.P."/>
            <person name="Hanson S.J."/>
            <person name="Klenk H.-P."/>
            <person name="LaButti K.M."/>
            <person name="Lapidus A."/>
            <person name="Lindquist E.A."/>
            <person name="Lipzen A.M."/>
            <person name="Meier-Kolthoff J.P."/>
            <person name="Ohm R.A."/>
            <person name="Otillar R.P."/>
            <person name="Pangilinan J.L."/>
            <person name="Peng Y."/>
            <person name="Rokas A."/>
            <person name="Rosa C.A."/>
            <person name="Scheuner C."/>
            <person name="Sibirny A.A."/>
            <person name="Slot J.C."/>
            <person name="Stielow J.B."/>
            <person name="Sun H."/>
            <person name="Kurtzman C.P."/>
            <person name="Blackwell M."/>
            <person name="Grigoriev I.V."/>
            <person name="Jeffries T.W."/>
        </authorList>
    </citation>
    <scope>NUCLEOTIDE SEQUENCE [LARGE SCALE GENOMIC DNA]</scope>
    <source>
        <strain evidence="14">ATCC 18201 / CBS 1600 / BCRC 20928 / JCM 3617 / NBRC 0987 / NRRL Y-1542</strain>
        <strain evidence="12">NRRL Y-1542</strain>
    </source>
</reference>
<feature type="repeat" description="Solcar" evidence="9">
    <location>
        <begin position="130"/>
        <end position="214"/>
    </location>
</feature>
<dbReference type="InterPro" id="IPR023395">
    <property type="entry name" value="MCP_dom_sf"/>
</dbReference>
<evidence type="ECO:0000256" key="3">
    <source>
        <dbReference type="ARBA" id="ARBA00022448"/>
    </source>
</evidence>
<organism evidence="11 13">
    <name type="scientific">Cyberlindnera jadinii (strain ATCC 18201 / CBS 1600 / BCRC 20928 / JCM 3617 / NBRC 0987 / NRRL Y-1542)</name>
    <name type="common">Torula yeast</name>
    <name type="synonym">Candida utilis</name>
    <dbReference type="NCBI Taxonomy" id="983966"/>
    <lineage>
        <taxon>Eukaryota</taxon>
        <taxon>Fungi</taxon>
        <taxon>Dikarya</taxon>
        <taxon>Ascomycota</taxon>
        <taxon>Saccharomycotina</taxon>
        <taxon>Saccharomycetes</taxon>
        <taxon>Phaffomycetales</taxon>
        <taxon>Phaffomycetaceae</taxon>
        <taxon>Cyberlindnera</taxon>
    </lineage>
</organism>
<proteinExistence type="inferred from homology"/>
<evidence type="ECO:0000256" key="2">
    <source>
        <dbReference type="ARBA" id="ARBA00006375"/>
    </source>
</evidence>
<keyword evidence="14" id="KW-1185">Reference proteome</keyword>
<comment type="similarity">
    <text evidence="2 10">Belongs to the mitochondrial carrier (TC 2.A.29) family.</text>
</comment>
<feature type="repeat" description="Solcar" evidence="9">
    <location>
        <begin position="37"/>
        <end position="122"/>
    </location>
</feature>
<reference evidence="11" key="1">
    <citation type="submission" date="2014-12" db="EMBL/GenBank/DDBJ databases">
        <authorList>
            <person name="Jaenicke S."/>
        </authorList>
    </citation>
    <scope>NUCLEOTIDE SEQUENCE [LARGE SCALE GENOMIC DNA]</scope>
    <source>
        <strain evidence="11">CBS1600</strain>
    </source>
</reference>
<dbReference type="Gene3D" id="1.50.40.10">
    <property type="entry name" value="Mitochondrial carrier domain"/>
    <property type="match status" value="1"/>
</dbReference>
<dbReference type="RefSeq" id="XP_020070568.1">
    <property type="nucleotide sequence ID" value="XM_020212676.1"/>
</dbReference>
<evidence type="ECO:0000313" key="14">
    <source>
        <dbReference type="Proteomes" id="UP000094389"/>
    </source>
</evidence>
<gene>
    <name evidence="11" type="primary">YMC1</name>
    <name evidence="11" type="ORF">BN1211_4209</name>
    <name evidence="12" type="ORF">CYBJADRAFT_127058</name>
</gene>
<dbReference type="Pfam" id="PF00153">
    <property type="entry name" value="Mito_carr"/>
    <property type="match status" value="3"/>
</dbReference>
<sequence>MDKELQSFVEEIPFLNYAEVTPSTATHEHEEHKRDPIRIAKDVFAGTMGGVAQVLVGQPFDTAKVRLQSDALGKYSGMLDVSRTLVKNEGVRAFYKGTMAPLVGVGVCVSIQFAVNEYMKRVVFHNKPDLSSLQYWIAGTCAGFANSVVASPIENIRSKLQMSVSGNMRTVELIKEIYSKAGFCHGIMRGYTATLIRGMGTGIYFMTFEKLVAHDMRTHKLERKEIPGWRMCLYGGIAGNCMWAASYPVDFVKTKLQTDSLDTPKYRGMKDVVVAVYKARGVAGFFKGFVPTMLRAAPANAATFYAFELTIRALG</sequence>
<feature type="repeat" description="Solcar" evidence="9">
    <location>
        <begin position="227"/>
        <end position="313"/>
    </location>
</feature>
<evidence type="ECO:0000256" key="7">
    <source>
        <dbReference type="ARBA" id="ARBA00023128"/>
    </source>
</evidence>
<accession>A0A0H5CG57</accession>
<dbReference type="GeneID" id="30987072"/>
<evidence type="ECO:0000313" key="11">
    <source>
        <dbReference type="EMBL" id="CEP23589.1"/>
    </source>
</evidence>
<dbReference type="InterPro" id="IPR018108">
    <property type="entry name" value="MCP_transmembrane"/>
</dbReference>
<dbReference type="GO" id="GO:0000064">
    <property type="term" value="F:L-ornithine transmembrane transporter activity"/>
    <property type="evidence" value="ECO:0007669"/>
    <property type="project" value="TreeGrafter"/>
</dbReference>
<accession>A0A1E4S211</accession>
<dbReference type="GO" id="GO:1990575">
    <property type="term" value="P:mitochondrial L-ornithine transmembrane transport"/>
    <property type="evidence" value="ECO:0007669"/>
    <property type="project" value="TreeGrafter"/>
</dbReference>
<name>A0A0H5CG57_CYBJN</name>
<dbReference type="InterPro" id="IPR050567">
    <property type="entry name" value="Mitochondrial_Carrier"/>
</dbReference>
<dbReference type="OMA" id="ATFVTFE"/>
<dbReference type="EMBL" id="CDQK01000004">
    <property type="protein sequence ID" value="CEP23589.1"/>
    <property type="molecule type" value="Genomic_DNA"/>
</dbReference>
<evidence type="ECO:0000313" key="13">
    <source>
        <dbReference type="Proteomes" id="UP000038830"/>
    </source>
</evidence>
<dbReference type="SUPFAM" id="SSF103506">
    <property type="entry name" value="Mitochondrial carrier"/>
    <property type="match status" value="1"/>
</dbReference>
<keyword evidence="6" id="KW-1133">Transmembrane helix</keyword>
<dbReference type="STRING" id="983966.A0A0H5CG57"/>
<dbReference type="GO" id="GO:0031966">
    <property type="term" value="C:mitochondrial membrane"/>
    <property type="evidence" value="ECO:0007669"/>
    <property type="project" value="UniProtKB-SubCell"/>
</dbReference>
<dbReference type="Proteomes" id="UP000038830">
    <property type="component" value="Unassembled WGS sequence"/>
</dbReference>
<dbReference type="AlphaFoldDB" id="A0A0H5CG57"/>
<keyword evidence="7" id="KW-0496">Mitochondrion</keyword>
<comment type="subcellular location">
    <subcellularLocation>
        <location evidence="1">Mitochondrion membrane</location>
        <topology evidence="1">Multi-pass membrane protein</topology>
    </subcellularLocation>
</comment>
<evidence type="ECO:0000256" key="1">
    <source>
        <dbReference type="ARBA" id="ARBA00004225"/>
    </source>
</evidence>
<dbReference type="EMBL" id="KV453930">
    <property type="protein sequence ID" value="ODV73529.1"/>
    <property type="molecule type" value="Genomic_DNA"/>
</dbReference>
<keyword evidence="8 9" id="KW-0472">Membrane</keyword>
<dbReference type="Proteomes" id="UP000094389">
    <property type="component" value="Unassembled WGS sequence"/>
</dbReference>
<dbReference type="PROSITE" id="PS50920">
    <property type="entry name" value="SOLCAR"/>
    <property type="match status" value="3"/>
</dbReference>
<dbReference type="OrthoDB" id="193856at2759"/>
<evidence type="ECO:0000256" key="10">
    <source>
        <dbReference type="RuleBase" id="RU000488"/>
    </source>
</evidence>
<keyword evidence="5" id="KW-0677">Repeat</keyword>
<protein>
    <submittedName>
        <fullName evidence="12">Mitochondrial carrier</fullName>
    </submittedName>
    <submittedName>
        <fullName evidence="11">YMC1 protein</fullName>
    </submittedName>
</protein>
<dbReference type="PANTHER" id="PTHR45624:SF51">
    <property type="entry name" value="CARRIER PROTEIN YMC2, MITOCHONDRIAL-RELATED"/>
    <property type="match status" value="1"/>
</dbReference>